<name>A0A6A8DSE7_9BACI</name>
<dbReference type="InterPro" id="IPR005149">
    <property type="entry name" value="Tscrpt_reg_PadR_N"/>
</dbReference>
<evidence type="ECO:0000313" key="3">
    <source>
        <dbReference type="Proteomes" id="UP000799092"/>
    </source>
</evidence>
<feature type="domain" description="Transcription regulator PadR N-terminal" evidence="1">
    <location>
        <begin position="48"/>
        <end position="116"/>
    </location>
</feature>
<dbReference type="Pfam" id="PF03551">
    <property type="entry name" value="PadR"/>
    <property type="match status" value="1"/>
</dbReference>
<keyword evidence="3" id="KW-1185">Reference proteome</keyword>
<dbReference type="OrthoDB" id="2440228at2"/>
<protein>
    <submittedName>
        <fullName evidence="2">PadR family transcriptional regulator</fullName>
    </submittedName>
</protein>
<dbReference type="AlphaFoldDB" id="A0A6A8DSE7"/>
<reference evidence="2" key="1">
    <citation type="submission" date="2019-11" db="EMBL/GenBank/DDBJ databases">
        <authorList>
            <person name="Li J."/>
        </authorList>
    </citation>
    <scope>NUCLEOTIDE SEQUENCE</scope>
    <source>
        <strain evidence="2">B6B</strain>
    </source>
</reference>
<dbReference type="RefSeq" id="WP_153737766.1">
    <property type="nucleotide sequence ID" value="NZ_WJNG01000014.1"/>
</dbReference>
<dbReference type="SUPFAM" id="SSF46785">
    <property type="entry name" value="Winged helix' DNA-binding domain"/>
    <property type="match status" value="1"/>
</dbReference>
<comment type="caution">
    <text evidence="2">The sequence shown here is derived from an EMBL/GenBank/DDBJ whole genome shotgun (WGS) entry which is preliminary data.</text>
</comment>
<proteinExistence type="predicted"/>
<dbReference type="InterPro" id="IPR036390">
    <property type="entry name" value="WH_DNA-bd_sf"/>
</dbReference>
<dbReference type="Proteomes" id="UP000799092">
    <property type="component" value="Unassembled WGS sequence"/>
</dbReference>
<evidence type="ECO:0000259" key="1">
    <source>
        <dbReference type="Pfam" id="PF03551"/>
    </source>
</evidence>
<dbReference type="InterPro" id="IPR036388">
    <property type="entry name" value="WH-like_DNA-bd_sf"/>
</dbReference>
<gene>
    <name evidence="2" type="ORF">GH741_16035</name>
</gene>
<organism evidence="2 3">
    <name type="scientific">Aquibacillus halophilus</name>
    <dbReference type="NCBI Taxonomy" id="930132"/>
    <lineage>
        <taxon>Bacteria</taxon>
        <taxon>Bacillati</taxon>
        <taxon>Bacillota</taxon>
        <taxon>Bacilli</taxon>
        <taxon>Bacillales</taxon>
        <taxon>Bacillaceae</taxon>
        <taxon>Aquibacillus</taxon>
    </lineage>
</organism>
<accession>A0A6A8DSE7</accession>
<evidence type="ECO:0000313" key="2">
    <source>
        <dbReference type="EMBL" id="MRH44152.1"/>
    </source>
</evidence>
<sequence length="135" mass="16201">MEDRLKNLRHSMDKTKFNQLNFSDQLRKKIHKRIEKQNESKESIYLAVLQLLANKKTGYDLTKLLRSRGIQFFEEDEGNLFTMLHSFEQNGYLLSNWDENGAKHYQISRRGKNLLQQSEKNEMQKRLVVKQLLER</sequence>
<dbReference type="NCBIfam" id="NF006931">
    <property type="entry name" value="PRK09416.1"/>
    <property type="match status" value="1"/>
</dbReference>
<dbReference type="Gene3D" id="1.10.10.10">
    <property type="entry name" value="Winged helix-like DNA-binding domain superfamily/Winged helix DNA-binding domain"/>
    <property type="match status" value="1"/>
</dbReference>
<dbReference type="EMBL" id="WJNG01000014">
    <property type="protein sequence ID" value="MRH44152.1"/>
    <property type="molecule type" value="Genomic_DNA"/>
</dbReference>